<protein>
    <submittedName>
        <fullName evidence="1">Uncharacterized protein</fullName>
    </submittedName>
</protein>
<comment type="caution">
    <text evidence="1">The sequence shown here is derived from an EMBL/GenBank/DDBJ whole genome shotgun (WGS) entry which is preliminary data.</text>
</comment>
<dbReference type="AlphaFoldDB" id="A0AAD1Y8H0"/>
<evidence type="ECO:0000313" key="2">
    <source>
        <dbReference type="Proteomes" id="UP001295684"/>
    </source>
</evidence>
<sequence>MPSKTICFIFPIALDLIQTNPNSNGILSNFYRCMLRCSIHKPFAKAEVSVNCSSSDWARRAIIEFYVALWVKVMISVQLYECSLALHYFLTNFTTLFSAC</sequence>
<reference evidence="1" key="1">
    <citation type="submission" date="2023-07" db="EMBL/GenBank/DDBJ databases">
        <authorList>
            <consortium name="AG Swart"/>
            <person name="Singh M."/>
            <person name="Singh A."/>
            <person name="Seah K."/>
            <person name="Emmerich C."/>
        </authorList>
    </citation>
    <scope>NUCLEOTIDE SEQUENCE</scope>
    <source>
        <strain evidence="1">DP1</strain>
    </source>
</reference>
<proteinExistence type="predicted"/>
<evidence type="ECO:0000313" key="1">
    <source>
        <dbReference type="EMBL" id="CAI2386429.1"/>
    </source>
</evidence>
<name>A0AAD1Y8H0_EUPCR</name>
<keyword evidence="2" id="KW-1185">Reference proteome</keyword>
<organism evidence="1 2">
    <name type="scientific">Euplotes crassus</name>
    <dbReference type="NCBI Taxonomy" id="5936"/>
    <lineage>
        <taxon>Eukaryota</taxon>
        <taxon>Sar</taxon>
        <taxon>Alveolata</taxon>
        <taxon>Ciliophora</taxon>
        <taxon>Intramacronucleata</taxon>
        <taxon>Spirotrichea</taxon>
        <taxon>Hypotrichia</taxon>
        <taxon>Euplotida</taxon>
        <taxon>Euplotidae</taxon>
        <taxon>Moneuplotes</taxon>
    </lineage>
</organism>
<gene>
    <name evidence="1" type="ORF">ECRASSUSDP1_LOCUS28047</name>
</gene>
<accession>A0AAD1Y8H0</accession>
<dbReference type="Proteomes" id="UP001295684">
    <property type="component" value="Unassembled WGS sequence"/>
</dbReference>
<dbReference type="EMBL" id="CAMPGE010028937">
    <property type="protein sequence ID" value="CAI2386429.1"/>
    <property type="molecule type" value="Genomic_DNA"/>
</dbReference>